<dbReference type="RefSeq" id="WP_172109290.1">
    <property type="nucleotide sequence ID" value="NZ_JABFDN010000001.1"/>
</dbReference>
<dbReference type="InterPro" id="IPR012338">
    <property type="entry name" value="Beta-lactam/transpept-like"/>
</dbReference>
<dbReference type="InterPro" id="IPR050789">
    <property type="entry name" value="Diverse_Enzym_Activities"/>
</dbReference>
<protein>
    <submittedName>
        <fullName evidence="2">Serine hydrolase</fullName>
    </submittedName>
</protein>
<feature type="domain" description="Beta-lactamase-related" evidence="1">
    <location>
        <begin position="80"/>
        <end position="368"/>
    </location>
</feature>
<dbReference type="Pfam" id="PF00144">
    <property type="entry name" value="Beta-lactamase"/>
    <property type="match status" value="1"/>
</dbReference>
<dbReference type="Proteomes" id="UP000886476">
    <property type="component" value="Unassembled WGS sequence"/>
</dbReference>
<name>A0ABX2CAH5_9BRAD</name>
<dbReference type="SUPFAM" id="SSF56601">
    <property type="entry name" value="beta-lactamase/transpeptidase-like"/>
    <property type="match status" value="1"/>
</dbReference>
<keyword evidence="3" id="KW-1185">Reference proteome</keyword>
<dbReference type="InterPro" id="IPR001466">
    <property type="entry name" value="Beta-lactam-related"/>
</dbReference>
<evidence type="ECO:0000313" key="3">
    <source>
        <dbReference type="Proteomes" id="UP000886476"/>
    </source>
</evidence>
<comment type="caution">
    <text evidence="2">The sequence shown here is derived from an EMBL/GenBank/DDBJ whole genome shotgun (WGS) entry which is preliminary data.</text>
</comment>
<organism evidence="2 3">
    <name type="scientific">Bradyrhizobium aeschynomenes</name>
    <dbReference type="NCBI Taxonomy" id="2734909"/>
    <lineage>
        <taxon>Bacteria</taxon>
        <taxon>Pseudomonadati</taxon>
        <taxon>Pseudomonadota</taxon>
        <taxon>Alphaproteobacteria</taxon>
        <taxon>Hyphomicrobiales</taxon>
        <taxon>Nitrobacteraceae</taxon>
        <taxon>Bradyrhizobium</taxon>
    </lineage>
</organism>
<dbReference type="Gene3D" id="3.40.710.10">
    <property type="entry name" value="DD-peptidase/beta-lactamase superfamily"/>
    <property type="match status" value="1"/>
</dbReference>
<keyword evidence="2" id="KW-0378">Hydrolase</keyword>
<proteinExistence type="predicted"/>
<reference evidence="2" key="1">
    <citation type="submission" date="2020-05" db="EMBL/GenBank/DDBJ databases">
        <title>Nod-independent and nitrogen-fixing Bradyrhizobium aeschynomene sp. nov. isolated from nodules of Aeschynomene indica.</title>
        <authorList>
            <person name="Zhang Z."/>
        </authorList>
    </citation>
    <scope>NUCLEOTIDE SEQUENCE</scope>
    <source>
        <strain evidence="2">83012</strain>
    </source>
</reference>
<dbReference type="GO" id="GO:0016787">
    <property type="term" value="F:hydrolase activity"/>
    <property type="evidence" value="ECO:0007669"/>
    <property type="project" value="UniProtKB-KW"/>
</dbReference>
<evidence type="ECO:0000313" key="2">
    <source>
        <dbReference type="EMBL" id="NPU64224.1"/>
    </source>
</evidence>
<dbReference type="EMBL" id="JABFDN010000001">
    <property type="protein sequence ID" value="NPU64224.1"/>
    <property type="molecule type" value="Genomic_DNA"/>
</dbReference>
<sequence>MSTDPSPSSADLSNWRTAPFSRWAFHNVRSILPVADIASAPGSAWPLPASPVSFDDFSLRLPKGGTLDLDGFLKATATDGLLILHDGRIVFEHYDGGTDRDTPHILMSATKSITGLMLGILADRGEIDIEAEVTRYVPEVEGTAYRGATIRELTDMRAGIVFDAAGLQAYADAAGWEPVASGTTPNLHDFLATMRAQAKPHGGPFSYVSSNTDLLGWAIERATGRSFASLVGTLLWQPMGASGEAFITLDREGAPRCTGGFCATLRDFARLGQLVLSGGRRGSHAIIPEAWLDDIRYNGDTEAWRDGQWRDSFAAISRNMHYRSGWYVTNDQPQLLFAMGIHGQNLFVDAANGIVIAKLSSWPQPVEGQSIWLTHQAVTEFTRCIQAAG</sequence>
<dbReference type="PANTHER" id="PTHR43283">
    <property type="entry name" value="BETA-LACTAMASE-RELATED"/>
    <property type="match status" value="1"/>
</dbReference>
<dbReference type="PANTHER" id="PTHR43283:SF7">
    <property type="entry name" value="BETA-LACTAMASE-RELATED DOMAIN-CONTAINING PROTEIN"/>
    <property type="match status" value="1"/>
</dbReference>
<gene>
    <name evidence="2" type="ORF">HL667_04370</name>
</gene>
<evidence type="ECO:0000259" key="1">
    <source>
        <dbReference type="Pfam" id="PF00144"/>
    </source>
</evidence>
<accession>A0ABX2CAH5</accession>